<dbReference type="CDD" id="cd06587">
    <property type="entry name" value="VOC"/>
    <property type="match status" value="1"/>
</dbReference>
<dbReference type="PROSITE" id="PS51819">
    <property type="entry name" value="VOC"/>
    <property type="match status" value="1"/>
</dbReference>
<dbReference type="InterPro" id="IPR037523">
    <property type="entry name" value="VOC_core"/>
</dbReference>
<keyword evidence="3" id="KW-1185">Reference proteome</keyword>
<dbReference type="Gene3D" id="3.10.180.10">
    <property type="entry name" value="2,3-Dihydroxybiphenyl 1,2-Dioxygenase, domain 1"/>
    <property type="match status" value="1"/>
</dbReference>
<comment type="caution">
    <text evidence="2">The sequence shown here is derived from an EMBL/GenBank/DDBJ whole genome shotgun (WGS) entry which is preliminary data.</text>
</comment>
<dbReference type="Pfam" id="PF18029">
    <property type="entry name" value="Glyoxalase_6"/>
    <property type="match status" value="1"/>
</dbReference>
<dbReference type="EMBL" id="JACJID010000003">
    <property type="protein sequence ID" value="MBA8927744.1"/>
    <property type="molecule type" value="Genomic_DNA"/>
</dbReference>
<evidence type="ECO:0000313" key="3">
    <source>
        <dbReference type="Proteomes" id="UP000517916"/>
    </source>
</evidence>
<dbReference type="GO" id="GO:0016829">
    <property type="term" value="F:lyase activity"/>
    <property type="evidence" value="ECO:0007669"/>
    <property type="project" value="UniProtKB-KW"/>
</dbReference>
<gene>
    <name evidence="2" type="ORF">BC739_004950</name>
</gene>
<sequence length="117" mass="12962">MALRIRMITVDCADPGRLAAFWLEALNARVVQDIQGDFLVLAADEDGVRLGLQRSDQPRPARNLVHFDLGTDERAAEVARLVELGAEEVEEHVHPGMAWTILRDPEGNEFCVGSRKG</sequence>
<keyword evidence="2" id="KW-0456">Lyase</keyword>
<accession>A0ABR6BMG4</accession>
<dbReference type="PANTHER" id="PTHR35908">
    <property type="entry name" value="HYPOTHETICAL FUSION PROTEIN"/>
    <property type="match status" value="1"/>
</dbReference>
<evidence type="ECO:0000259" key="1">
    <source>
        <dbReference type="PROSITE" id="PS51819"/>
    </source>
</evidence>
<reference evidence="2 3" key="1">
    <citation type="submission" date="2020-08" db="EMBL/GenBank/DDBJ databases">
        <title>Genomic Encyclopedia of Archaeal and Bacterial Type Strains, Phase II (KMG-II): from individual species to whole genera.</title>
        <authorList>
            <person name="Goeker M."/>
        </authorList>
    </citation>
    <scope>NUCLEOTIDE SEQUENCE [LARGE SCALE GENOMIC DNA]</scope>
    <source>
        <strain evidence="2 3">DSM 43850</strain>
    </source>
</reference>
<dbReference type="InterPro" id="IPR029068">
    <property type="entry name" value="Glyas_Bleomycin-R_OHBP_Dase"/>
</dbReference>
<dbReference type="RefSeq" id="WP_025355134.1">
    <property type="nucleotide sequence ID" value="NZ_BAAABQ010000025.1"/>
</dbReference>
<dbReference type="Proteomes" id="UP000517916">
    <property type="component" value="Unassembled WGS sequence"/>
</dbReference>
<protein>
    <submittedName>
        <fullName evidence="2">Enzyme related to lactoylglutathione lyase</fullName>
    </submittedName>
</protein>
<feature type="domain" description="VOC" evidence="1">
    <location>
        <begin position="4"/>
        <end position="115"/>
    </location>
</feature>
<dbReference type="SUPFAM" id="SSF54593">
    <property type="entry name" value="Glyoxalase/Bleomycin resistance protein/Dihydroxybiphenyl dioxygenase"/>
    <property type="match status" value="1"/>
</dbReference>
<proteinExistence type="predicted"/>
<dbReference type="PANTHER" id="PTHR35908:SF1">
    <property type="entry name" value="CONSERVED PROTEIN"/>
    <property type="match status" value="1"/>
</dbReference>
<organism evidence="2 3">
    <name type="scientific">Kutzneria viridogrisea</name>
    <dbReference type="NCBI Taxonomy" id="47990"/>
    <lineage>
        <taxon>Bacteria</taxon>
        <taxon>Bacillati</taxon>
        <taxon>Actinomycetota</taxon>
        <taxon>Actinomycetes</taxon>
        <taxon>Pseudonocardiales</taxon>
        <taxon>Pseudonocardiaceae</taxon>
        <taxon>Kutzneria</taxon>
    </lineage>
</organism>
<evidence type="ECO:0000313" key="2">
    <source>
        <dbReference type="EMBL" id="MBA8927744.1"/>
    </source>
</evidence>
<dbReference type="InterPro" id="IPR041581">
    <property type="entry name" value="Glyoxalase_6"/>
</dbReference>
<name>A0ABR6BMG4_9PSEU</name>